<feature type="transmembrane region" description="Helical" evidence="5">
    <location>
        <begin position="385"/>
        <end position="408"/>
    </location>
</feature>
<organism evidence="6 7">
    <name type="scientific">Paramagnetospirillum magnetotacticum MS-1</name>
    <dbReference type="NCBI Taxonomy" id="272627"/>
    <lineage>
        <taxon>Bacteria</taxon>
        <taxon>Pseudomonadati</taxon>
        <taxon>Pseudomonadota</taxon>
        <taxon>Alphaproteobacteria</taxon>
        <taxon>Rhodospirillales</taxon>
        <taxon>Magnetospirillaceae</taxon>
        <taxon>Paramagnetospirillum</taxon>
    </lineage>
</organism>
<dbReference type="STRING" id="272627.CCC_02529"/>
<feature type="transmembrane region" description="Helical" evidence="5">
    <location>
        <begin position="554"/>
        <end position="575"/>
    </location>
</feature>
<reference evidence="6 7" key="1">
    <citation type="submission" date="2015-01" db="EMBL/GenBank/DDBJ databases">
        <title>Genome Sequence of Magnetospirillum magnetotacticum Strain MS-1.</title>
        <authorList>
            <person name="Marinov G.K."/>
            <person name="Smalley M.D."/>
            <person name="DeSalvo G."/>
        </authorList>
    </citation>
    <scope>NUCLEOTIDE SEQUENCE [LARGE SCALE GENOMIC DNA]</scope>
    <source>
        <strain evidence="6 7">MS-1</strain>
    </source>
</reference>
<dbReference type="Pfam" id="PF13365">
    <property type="entry name" value="Trypsin_2"/>
    <property type="match status" value="1"/>
</dbReference>
<protein>
    <recommendedName>
        <fullName evidence="5">Probable membrane transporter protein</fullName>
    </recommendedName>
</protein>
<dbReference type="GO" id="GO:0005886">
    <property type="term" value="C:plasma membrane"/>
    <property type="evidence" value="ECO:0007669"/>
    <property type="project" value="UniProtKB-SubCell"/>
</dbReference>
<dbReference type="EMBL" id="JXSL01000011">
    <property type="protein sequence ID" value="KIM00480.1"/>
    <property type="molecule type" value="Genomic_DNA"/>
</dbReference>
<feature type="transmembrane region" description="Helical" evidence="5">
    <location>
        <begin position="429"/>
        <end position="459"/>
    </location>
</feature>
<dbReference type="AlphaFoldDB" id="A0A0C2YL18"/>
<dbReference type="PANTHER" id="PTHR43701:SF2">
    <property type="entry name" value="MEMBRANE TRANSPORTER PROTEIN YJNA-RELATED"/>
    <property type="match status" value="1"/>
</dbReference>
<dbReference type="InterPro" id="IPR001940">
    <property type="entry name" value="Peptidase_S1C"/>
</dbReference>
<name>A0A0C2YL18_PARME</name>
<dbReference type="PRINTS" id="PR00834">
    <property type="entry name" value="PROTEASES2C"/>
</dbReference>
<dbReference type="RefSeq" id="WP_009869050.1">
    <property type="nucleotide sequence ID" value="NZ_JXSL01000011.1"/>
</dbReference>
<dbReference type="SUPFAM" id="SSF50494">
    <property type="entry name" value="Trypsin-like serine proteases"/>
    <property type="match status" value="1"/>
</dbReference>
<dbReference type="GO" id="GO:0006508">
    <property type="term" value="P:proteolysis"/>
    <property type="evidence" value="ECO:0007669"/>
    <property type="project" value="InterPro"/>
</dbReference>
<evidence type="ECO:0000256" key="5">
    <source>
        <dbReference type="RuleBase" id="RU363041"/>
    </source>
</evidence>
<evidence type="ECO:0000313" key="6">
    <source>
        <dbReference type="EMBL" id="KIM00480.1"/>
    </source>
</evidence>
<keyword evidence="7" id="KW-1185">Reference proteome</keyword>
<feature type="transmembrane region" description="Helical" evidence="5">
    <location>
        <begin position="27"/>
        <end position="45"/>
    </location>
</feature>
<proteinExistence type="inferred from homology"/>
<evidence type="ECO:0000256" key="2">
    <source>
        <dbReference type="ARBA" id="ARBA00022692"/>
    </source>
</evidence>
<keyword evidence="2 5" id="KW-0812">Transmembrane</keyword>
<dbReference type="InterPro" id="IPR051598">
    <property type="entry name" value="TSUP/Inactive_protease-like"/>
</dbReference>
<dbReference type="NCBIfam" id="NF040961">
    <property type="entry name" value="MamO"/>
    <property type="match status" value="1"/>
</dbReference>
<dbReference type="InterPro" id="IPR009003">
    <property type="entry name" value="Peptidase_S1_PA"/>
</dbReference>
<accession>A0A0C2YL18</accession>
<dbReference type="OrthoDB" id="7315792at2"/>
<keyword evidence="3 5" id="KW-1133">Transmembrane helix</keyword>
<evidence type="ECO:0000256" key="3">
    <source>
        <dbReference type="ARBA" id="ARBA00022989"/>
    </source>
</evidence>
<keyword evidence="5" id="KW-1003">Cell membrane</keyword>
<dbReference type="GO" id="GO:0004252">
    <property type="term" value="F:serine-type endopeptidase activity"/>
    <property type="evidence" value="ECO:0007669"/>
    <property type="project" value="InterPro"/>
</dbReference>
<feature type="transmembrane region" description="Helical" evidence="5">
    <location>
        <begin position="353"/>
        <end position="373"/>
    </location>
</feature>
<evidence type="ECO:0000256" key="4">
    <source>
        <dbReference type="ARBA" id="ARBA00023136"/>
    </source>
</evidence>
<dbReference type="Gene3D" id="2.40.10.10">
    <property type="entry name" value="Trypsin-like serine proteases"/>
    <property type="match status" value="2"/>
</dbReference>
<feature type="transmembrane region" description="Helical" evidence="5">
    <location>
        <begin position="587"/>
        <end position="605"/>
    </location>
</feature>
<dbReference type="Pfam" id="PF01925">
    <property type="entry name" value="TauE"/>
    <property type="match status" value="1"/>
</dbReference>
<dbReference type="Proteomes" id="UP000031971">
    <property type="component" value="Unassembled WGS sequence"/>
</dbReference>
<gene>
    <name evidence="6" type="ORF">CCC_02529</name>
</gene>
<comment type="similarity">
    <text evidence="5">Belongs to the 4-toluene sulfonate uptake permease (TSUP) (TC 2.A.102) family.</text>
</comment>
<evidence type="ECO:0000313" key="7">
    <source>
        <dbReference type="Proteomes" id="UP000031971"/>
    </source>
</evidence>
<sequence>MIEVGETMGELPTNKIVFCERSWKTPVSILAFLIFVTFAWGIYLLDHYDEDDNFHGADDLSVGQFLVRNIAMPHVQRLYHTVPPAVVGVGGGGVNAGPVASGAIVGANGYVITTLHSVSNLPEISVQVATTGGIRRFPAQVVKTIPGHDLALLKMQTTEKFLHFRMADVQTVVPGQQVFAFGRNMAGAPLVRQGLVQSADAPLAVGATQITHLLRSDAVYSWEQTGGPLVNAQGDLVGINIAATGPTGKVEGFTVPAQVIVSHLQDVVRFKKGSATAPGQPQTQTVAAGSTNWWSKARAVVGGPTAIPGMGMNVVQGNVVKGNVAPSIPSGMPFIDTDHVGGAKIGGYSVADIVGLVMLALAAGVTGGMMTMGGGVLQVAGMMVFFGYGMYLIRPVVFLTNVVVYGAASLRNDKAQLVQWDKVKPLIPWGIAGVILGYFIGNAIGDSVVGILLGLFALIMAGKAVMEILQPNAGEETAESISAAEAEDEMDELMALADGTSRPKASGLALPEGHARSAVLGLPMGLFSGILGISGGVIEVPLQRYVGRISLQNAIANSSVLVFWASVAGSVVAFLHGSSTGLIHWEAPVTLALVMIPGAYVGGIIGARLMRVLPVRVLKGVYAATMAAIALKMLTSV</sequence>
<dbReference type="InterPro" id="IPR002781">
    <property type="entry name" value="TM_pro_TauE-like"/>
</dbReference>
<dbReference type="PANTHER" id="PTHR43701">
    <property type="entry name" value="MEMBRANE TRANSPORTER PROTEIN MJ0441-RELATED"/>
    <property type="match status" value="1"/>
</dbReference>
<comment type="caution">
    <text evidence="6">The sequence shown here is derived from an EMBL/GenBank/DDBJ whole genome shotgun (WGS) entry which is preliminary data.</text>
</comment>
<dbReference type="InterPro" id="IPR043504">
    <property type="entry name" value="Peptidase_S1_PA_chymotrypsin"/>
</dbReference>
<comment type="subcellular location">
    <subcellularLocation>
        <location evidence="5">Cell membrane</location>
        <topology evidence="5">Multi-pass membrane protein</topology>
    </subcellularLocation>
    <subcellularLocation>
        <location evidence="1">Membrane</location>
        <topology evidence="1">Multi-pass membrane protein</topology>
    </subcellularLocation>
</comment>
<keyword evidence="4 5" id="KW-0472">Membrane</keyword>
<feature type="transmembrane region" description="Helical" evidence="5">
    <location>
        <begin position="518"/>
        <end position="542"/>
    </location>
</feature>
<evidence type="ECO:0000256" key="1">
    <source>
        <dbReference type="ARBA" id="ARBA00004141"/>
    </source>
</evidence>